<reference evidence="2 3" key="2">
    <citation type="submission" date="2018-11" db="EMBL/GenBank/DDBJ databases">
        <authorList>
            <consortium name="Pathogen Informatics"/>
        </authorList>
    </citation>
    <scope>NUCLEOTIDE SEQUENCE [LARGE SCALE GENOMIC DNA]</scope>
</reference>
<dbReference type="STRING" id="6205.A0A0R3WIQ1"/>
<evidence type="ECO:0000313" key="3">
    <source>
        <dbReference type="Proteomes" id="UP000274429"/>
    </source>
</evidence>
<dbReference type="OrthoDB" id="6682367at2759"/>
<dbReference type="Pfam" id="PF00650">
    <property type="entry name" value="CRAL_TRIO"/>
    <property type="match status" value="1"/>
</dbReference>
<evidence type="ECO:0000313" key="4">
    <source>
        <dbReference type="WBParaSite" id="TTAC_0000048901-mRNA-1"/>
    </source>
</evidence>
<feature type="domain" description="CRAL-TRIO" evidence="1">
    <location>
        <begin position="129"/>
        <end position="280"/>
    </location>
</feature>
<dbReference type="SUPFAM" id="SSF52087">
    <property type="entry name" value="CRAL/TRIO domain"/>
    <property type="match status" value="1"/>
</dbReference>
<reference evidence="4" key="1">
    <citation type="submission" date="2017-02" db="UniProtKB">
        <authorList>
            <consortium name="WormBaseParasite"/>
        </authorList>
    </citation>
    <scope>IDENTIFICATION</scope>
</reference>
<accession>A0A0R3WIQ1</accession>
<dbReference type="InterPro" id="IPR001251">
    <property type="entry name" value="CRAL-TRIO_dom"/>
</dbReference>
<dbReference type="GO" id="GO:1902936">
    <property type="term" value="F:phosphatidylinositol bisphosphate binding"/>
    <property type="evidence" value="ECO:0007669"/>
    <property type="project" value="TreeGrafter"/>
</dbReference>
<organism evidence="4">
    <name type="scientific">Hydatigena taeniaeformis</name>
    <name type="common">Feline tapeworm</name>
    <name type="synonym">Taenia taeniaeformis</name>
    <dbReference type="NCBI Taxonomy" id="6205"/>
    <lineage>
        <taxon>Eukaryota</taxon>
        <taxon>Metazoa</taxon>
        <taxon>Spiralia</taxon>
        <taxon>Lophotrochozoa</taxon>
        <taxon>Platyhelminthes</taxon>
        <taxon>Cestoda</taxon>
        <taxon>Eucestoda</taxon>
        <taxon>Cyclophyllidea</taxon>
        <taxon>Taeniidae</taxon>
        <taxon>Hydatigera</taxon>
    </lineage>
</organism>
<dbReference type="GO" id="GO:0016020">
    <property type="term" value="C:membrane"/>
    <property type="evidence" value="ECO:0007669"/>
    <property type="project" value="TreeGrafter"/>
</dbReference>
<dbReference type="WBParaSite" id="TTAC_0000048901-mRNA-1">
    <property type="protein sequence ID" value="TTAC_0000048901-mRNA-1"/>
    <property type="gene ID" value="TTAC_0000048901"/>
</dbReference>
<dbReference type="PROSITE" id="PS50191">
    <property type="entry name" value="CRAL_TRIO"/>
    <property type="match status" value="1"/>
</dbReference>
<name>A0A0R3WIQ1_HYDTA</name>
<dbReference type="AlphaFoldDB" id="A0A0R3WIQ1"/>
<dbReference type="EMBL" id="UYWX01000044">
    <property type="protein sequence ID" value="VDM16522.1"/>
    <property type="molecule type" value="Genomic_DNA"/>
</dbReference>
<dbReference type="InterPro" id="IPR036273">
    <property type="entry name" value="CRAL/TRIO_N_dom_sf"/>
</dbReference>
<evidence type="ECO:0000259" key="1">
    <source>
        <dbReference type="PROSITE" id="PS50191"/>
    </source>
</evidence>
<evidence type="ECO:0000313" key="2">
    <source>
        <dbReference type="EMBL" id="VDM16522.1"/>
    </source>
</evidence>
<dbReference type="CDD" id="cd00170">
    <property type="entry name" value="SEC14"/>
    <property type="match status" value="1"/>
</dbReference>
<dbReference type="SUPFAM" id="SSF46938">
    <property type="entry name" value="CRAL/TRIO N-terminal domain"/>
    <property type="match status" value="1"/>
</dbReference>
<dbReference type="Gene3D" id="1.10.8.20">
    <property type="entry name" value="N-terminal domain of phosphatidylinositol transfer protein sec14p"/>
    <property type="match status" value="1"/>
</dbReference>
<dbReference type="Proteomes" id="UP000274429">
    <property type="component" value="Unassembled WGS sequence"/>
</dbReference>
<keyword evidence="3" id="KW-1185">Reference proteome</keyword>
<gene>
    <name evidence="2" type="ORF">TTAC_LOCUS490</name>
</gene>
<protein>
    <submittedName>
        <fullName evidence="4">CRAL-TRIO domain-containing protein</fullName>
    </submittedName>
</protein>
<dbReference type="PANTHER" id="PTHR10174">
    <property type="entry name" value="ALPHA-TOCOPHEROL TRANSFER PROTEIN-RELATED"/>
    <property type="match status" value="1"/>
</dbReference>
<proteinExistence type="predicted"/>
<sequence length="343" mass="39027">MPKTAVAAAAAAAGVHYSLYDAKRPLPSVYKKRAAKELGENSDQISAHLESFRRWLASMPHLKCTTDDAFLLAFLRHSKYNHMKAQQRLDKFCTFRTSPTEGYPLWFEEQENNRKIWRKFVDMKCWVPLGFTHEGTAVVLMKSANLNLDAVSIAELQSASHIWNDMCIVDPRVQIGGICMIMDLSNNRKEDIMRMFDPKLSKLATKYFQECLPFRIKKIVYYNAPKVFETLFNIYSEWLNEKIKSRTTVLGSDLSPVFGEVAGLKELMPEEYGGDNKLTVDEICEMTAKILKTLPDVGATFRISVDESKRPTECKTQFGVYKDLSSDIMGKSGVFVKLDQGEI</sequence>
<dbReference type="PANTHER" id="PTHR10174:SF130">
    <property type="entry name" value="ALPHA-TOCOPHEROL TRANSFER PROTEIN-LIKE"/>
    <property type="match status" value="1"/>
</dbReference>
<dbReference type="Gene3D" id="3.40.525.10">
    <property type="entry name" value="CRAL-TRIO lipid binding domain"/>
    <property type="match status" value="1"/>
</dbReference>
<dbReference type="InterPro" id="IPR036865">
    <property type="entry name" value="CRAL-TRIO_dom_sf"/>
</dbReference>